<gene>
    <name evidence="7" type="ORF">GQF01_01730</name>
</gene>
<evidence type="ECO:0000259" key="6">
    <source>
        <dbReference type="PROSITE" id="PS50110"/>
    </source>
</evidence>
<evidence type="ECO:0000313" key="7">
    <source>
        <dbReference type="EMBL" id="MZQ80859.1"/>
    </source>
</evidence>
<dbReference type="Gene3D" id="3.40.50.2300">
    <property type="match status" value="1"/>
</dbReference>
<feature type="domain" description="Response regulatory" evidence="6">
    <location>
        <begin position="2"/>
        <end position="118"/>
    </location>
</feature>
<keyword evidence="4" id="KW-0597">Phosphoprotein</keyword>
<dbReference type="PROSITE" id="PS00041">
    <property type="entry name" value="HTH_ARAC_FAMILY_1"/>
    <property type="match status" value="1"/>
</dbReference>
<dbReference type="GO" id="GO:0000160">
    <property type="term" value="P:phosphorelay signal transduction system"/>
    <property type="evidence" value="ECO:0007669"/>
    <property type="project" value="InterPro"/>
</dbReference>
<keyword evidence="1" id="KW-0805">Transcription regulation</keyword>
<keyword evidence="2" id="KW-0238">DNA-binding</keyword>
<reference evidence="7 8" key="1">
    <citation type="submission" date="2019-12" db="EMBL/GenBank/DDBJ databases">
        <title>Paenibacillus sp. nov. sp. isolated from soil.</title>
        <authorList>
            <person name="Kim J."/>
            <person name="Jeong S.E."/>
            <person name="Jung H.S."/>
            <person name="Jeon C.O."/>
        </authorList>
    </citation>
    <scope>NUCLEOTIDE SEQUENCE [LARGE SCALE GENOMIC DNA]</scope>
    <source>
        <strain evidence="7 8">5J-6</strain>
    </source>
</reference>
<dbReference type="InterPro" id="IPR020449">
    <property type="entry name" value="Tscrpt_reg_AraC-type_HTH"/>
</dbReference>
<dbReference type="SUPFAM" id="SSF52172">
    <property type="entry name" value="CheY-like"/>
    <property type="match status" value="1"/>
</dbReference>
<dbReference type="InterPro" id="IPR001789">
    <property type="entry name" value="Sig_transdc_resp-reg_receiver"/>
</dbReference>
<dbReference type="PROSITE" id="PS01124">
    <property type="entry name" value="HTH_ARAC_FAMILY_2"/>
    <property type="match status" value="1"/>
</dbReference>
<dbReference type="InterPro" id="IPR018060">
    <property type="entry name" value="HTH_AraC"/>
</dbReference>
<proteinExistence type="predicted"/>
<dbReference type="RefSeq" id="WP_161405141.1">
    <property type="nucleotide sequence ID" value="NZ_WTUZ01000004.1"/>
</dbReference>
<dbReference type="Pfam" id="PF12833">
    <property type="entry name" value="HTH_18"/>
    <property type="match status" value="1"/>
</dbReference>
<accession>A0A6L8UUN8</accession>
<dbReference type="CDD" id="cd17536">
    <property type="entry name" value="REC_YesN-like"/>
    <property type="match status" value="1"/>
</dbReference>
<dbReference type="GO" id="GO:0003700">
    <property type="term" value="F:DNA-binding transcription factor activity"/>
    <property type="evidence" value="ECO:0007669"/>
    <property type="project" value="InterPro"/>
</dbReference>
<dbReference type="SUPFAM" id="SSF46689">
    <property type="entry name" value="Homeodomain-like"/>
    <property type="match status" value="2"/>
</dbReference>
<dbReference type="AlphaFoldDB" id="A0A6L8UUN8"/>
<protein>
    <submittedName>
        <fullName evidence="7">Response regulator</fullName>
    </submittedName>
</protein>
<dbReference type="InterPro" id="IPR009057">
    <property type="entry name" value="Homeodomain-like_sf"/>
</dbReference>
<dbReference type="GO" id="GO:0043565">
    <property type="term" value="F:sequence-specific DNA binding"/>
    <property type="evidence" value="ECO:0007669"/>
    <property type="project" value="InterPro"/>
</dbReference>
<name>A0A6L8UUN8_9BACL</name>
<keyword evidence="8" id="KW-1185">Reference proteome</keyword>
<sequence length="540" mass="60408">MKILIVDDEPRHLRGMAAMVQAMRPHAHVSVAKDGEVALASIRSELPDVILSDIQMPNMDGLSLLKWLEVEAIQTKVVIVSAFNLFDYAQTAMRYGASDYLLKPVDADKVEDLLQRIEQKLAAEIVEQGETADLKQRLQLTSSAYRSQLLHQWLSGELSPGEGERLDDWAVLQEVDLMILSEIGTGSNTGDYPVMSLELLADQLNQLGAGFGQVCAFPLQTVPNQGARVVTAIKLNEPARLPMLIPKIRALLQAISQHGEADGRLFHGIGCRPLEADKSTDIPQLYQHAQTALSHTFHADWQGVTSSVELVLSVTTSFRLDGEQLFEALQDPTMDAAEVMCRTAFRELASDGNTDPKLMKDYASLTLMKIKSRTKEIVDRDVGIAITEAVVSDIPMCRGSEELMALLLQSLEKVQRSMMIRKQDRNELIMEDCTGWIEQNFHEDLTLEMAAERFHFNPSYFSTLIKSRTGRSFSDHLTEARMRRAKELLSTGQLKIYEIAEQCGYRDTKYFTRMFKKQVGLSPEAYKRIPSPSAGSEENA</sequence>
<dbReference type="Pfam" id="PF00072">
    <property type="entry name" value="Response_reg"/>
    <property type="match status" value="1"/>
</dbReference>
<evidence type="ECO:0000256" key="3">
    <source>
        <dbReference type="ARBA" id="ARBA00023163"/>
    </source>
</evidence>
<dbReference type="PRINTS" id="PR00032">
    <property type="entry name" value="HTHARAC"/>
</dbReference>
<feature type="domain" description="HTH araC/xylS-type" evidence="5">
    <location>
        <begin position="431"/>
        <end position="529"/>
    </location>
</feature>
<feature type="modified residue" description="4-aspartylphosphate" evidence="4">
    <location>
        <position position="53"/>
    </location>
</feature>
<dbReference type="SMART" id="SM00342">
    <property type="entry name" value="HTH_ARAC"/>
    <property type="match status" value="1"/>
</dbReference>
<keyword evidence="3" id="KW-0804">Transcription</keyword>
<evidence type="ECO:0000259" key="5">
    <source>
        <dbReference type="PROSITE" id="PS01124"/>
    </source>
</evidence>
<dbReference type="InterPro" id="IPR011006">
    <property type="entry name" value="CheY-like_superfamily"/>
</dbReference>
<dbReference type="Gene3D" id="1.10.10.60">
    <property type="entry name" value="Homeodomain-like"/>
    <property type="match status" value="2"/>
</dbReference>
<comment type="caution">
    <text evidence="7">The sequence shown here is derived from an EMBL/GenBank/DDBJ whole genome shotgun (WGS) entry which is preliminary data.</text>
</comment>
<dbReference type="Proteomes" id="UP000481087">
    <property type="component" value="Unassembled WGS sequence"/>
</dbReference>
<dbReference type="InterPro" id="IPR018062">
    <property type="entry name" value="HTH_AraC-typ_CS"/>
</dbReference>
<dbReference type="SMART" id="SM00448">
    <property type="entry name" value="REC"/>
    <property type="match status" value="1"/>
</dbReference>
<dbReference type="PANTHER" id="PTHR43280:SF10">
    <property type="entry name" value="REGULATORY PROTEIN POCR"/>
    <property type="match status" value="1"/>
</dbReference>
<evidence type="ECO:0000256" key="2">
    <source>
        <dbReference type="ARBA" id="ARBA00023125"/>
    </source>
</evidence>
<organism evidence="7 8">
    <name type="scientific">Paenibacillus silvestris</name>
    <dbReference type="NCBI Taxonomy" id="2606219"/>
    <lineage>
        <taxon>Bacteria</taxon>
        <taxon>Bacillati</taxon>
        <taxon>Bacillota</taxon>
        <taxon>Bacilli</taxon>
        <taxon>Bacillales</taxon>
        <taxon>Paenibacillaceae</taxon>
        <taxon>Paenibacillus</taxon>
    </lineage>
</organism>
<evidence type="ECO:0000256" key="1">
    <source>
        <dbReference type="ARBA" id="ARBA00023015"/>
    </source>
</evidence>
<evidence type="ECO:0000313" key="8">
    <source>
        <dbReference type="Proteomes" id="UP000481087"/>
    </source>
</evidence>
<dbReference type="EMBL" id="WTUZ01000004">
    <property type="protein sequence ID" value="MZQ80859.1"/>
    <property type="molecule type" value="Genomic_DNA"/>
</dbReference>
<evidence type="ECO:0000256" key="4">
    <source>
        <dbReference type="PROSITE-ProRule" id="PRU00169"/>
    </source>
</evidence>
<dbReference type="PROSITE" id="PS50110">
    <property type="entry name" value="RESPONSE_REGULATORY"/>
    <property type="match status" value="1"/>
</dbReference>
<dbReference type="PANTHER" id="PTHR43280">
    <property type="entry name" value="ARAC-FAMILY TRANSCRIPTIONAL REGULATOR"/>
    <property type="match status" value="1"/>
</dbReference>